<evidence type="ECO:0000256" key="7">
    <source>
        <dbReference type="ARBA" id="ARBA00022840"/>
    </source>
</evidence>
<evidence type="ECO:0000256" key="3">
    <source>
        <dbReference type="ARBA" id="ARBA00022553"/>
    </source>
</evidence>
<name>A0A7W6EQ64_9BACT</name>
<accession>A0A7W6EQ64</accession>
<keyword evidence="8" id="KW-0902">Two-component regulatory system</keyword>
<sequence length="224" mass="25057">MQAAFQQEILQTQLEVQNLTMQQLGRELHDNIGQLLSVLRLNLNVLEETVEDEGTRGQIAESNQIVEQTIADVRALTKSLDGDFVKDFGFIDSLSHELQRIRKTRRYQTEITTSGTPYSLGYQHEIVLFRIAQEVINNALKHAAATTLHVSVGYEPTNFGITIKDNGKGFDYEGIMRNELSKSGAGLRNIQRRAELIGGKCVVESKINEGTTVCIKIEHFPVGN</sequence>
<evidence type="ECO:0000259" key="9">
    <source>
        <dbReference type="PROSITE" id="PS50109"/>
    </source>
</evidence>
<keyword evidence="5" id="KW-0547">Nucleotide-binding</keyword>
<dbReference type="PANTHER" id="PTHR24421">
    <property type="entry name" value="NITRATE/NITRITE SENSOR PROTEIN NARX-RELATED"/>
    <property type="match status" value="1"/>
</dbReference>
<keyword evidence="11" id="KW-1185">Reference proteome</keyword>
<dbReference type="InterPro" id="IPR050482">
    <property type="entry name" value="Sensor_HK_TwoCompSys"/>
</dbReference>
<dbReference type="PANTHER" id="PTHR24421:SF10">
    <property type="entry name" value="NITRATE_NITRITE SENSOR PROTEIN NARQ"/>
    <property type="match status" value="1"/>
</dbReference>
<evidence type="ECO:0000313" key="11">
    <source>
        <dbReference type="Proteomes" id="UP000541352"/>
    </source>
</evidence>
<dbReference type="InterPro" id="IPR003594">
    <property type="entry name" value="HATPase_dom"/>
</dbReference>
<dbReference type="RefSeq" id="WP_229601311.1">
    <property type="nucleotide sequence ID" value="NZ_JACIBY010000004.1"/>
</dbReference>
<feature type="domain" description="Histidine kinase" evidence="9">
    <location>
        <begin position="23"/>
        <end position="221"/>
    </location>
</feature>
<evidence type="ECO:0000256" key="1">
    <source>
        <dbReference type="ARBA" id="ARBA00000085"/>
    </source>
</evidence>
<dbReference type="Pfam" id="PF02518">
    <property type="entry name" value="HATPase_c"/>
    <property type="match status" value="1"/>
</dbReference>
<gene>
    <name evidence="10" type="ORF">FHS57_002086</name>
</gene>
<dbReference type="EMBL" id="JACIBY010000004">
    <property type="protein sequence ID" value="MBB3838081.1"/>
    <property type="molecule type" value="Genomic_DNA"/>
</dbReference>
<dbReference type="AlphaFoldDB" id="A0A7W6EQ64"/>
<evidence type="ECO:0000256" key="8">
    <source>
        <dbReference type="ARBA" id="ARBA00023012"/>
    </source>
</evidence>
<dbReference type="GO" id="GO:0005524">
    <property type="term" value="F:ATP binding"/>
    <property type="evidence" value="ECO:0007669"/>
    <property type="project" value="UniProtKB-KW"/>
</dbReference>
<keyword evidence="6 10" id="KW-0418">Kinase</keyword>
<keyword evidence="7" id="KW-0067">ATP-binding</keyword>
<dbReference type="InterPro" id="IPR011712">
    <property type="entry name" value="Sig_transdc_His_kin_sub3_dim/P"/>
</dbReference>
<evidence type="ECO:0000313" key="10">
    <source>
        <dbReference type="EMBL" id="MBB3838081.1"/>
    </source>
</evidence>
<dbReference type="GO" id="GO:0046983">
    <property type="term" value="F:protein dimerization activity"/>
    <property type="evidence" value="ECO:0007669"/>
    <property type="project" value="InterPro"/>
</dbReference>
<organism evidence="10 11">
    <name type="scientific">Runella defluvii</name>
    <dbReference type="NCBI Taxonomy" id="370973"/>
    <lineage>
        <taxon>Bacteria</taxon>
        <taxon>Pseudomonadati</taxon>
        <taxon>Bacteroidota</taxon>
        <taxon>Cytophagia</taxon>
        <taxon>Cytophagales</taxon>
        <taxon>Spirosomataceae</taxon>
        <taxon>Runella</taxon>
    </lineage>
</organism>
<evidence type="ECO:0000256" key="6">
    <source>
        <dbReference type="ARBA" id="ARBA00022777"/>
    </source>
</evidence>
<dbReference type="GO" id="GO:0000155">
    <property type="term" value="F:phosphorelay sensor kinase activity"/>
    <property type="evidence" value="ECO:0007669"/>
    <property type="project" value="InterPro"/>
</dbReference>
<keyword evidence="3" id="KW-0597">Phosphoprotein</keyword>
<dbReference type="InterPro" id="IPR036890">
    <property type="entry name" value="HATPase_C_sf"/>
</dbReference>
<dbReference type="SMART" id="SM00387">
    <property type="entry name" value="HATPase_c"/>
    <property type="match status" value="1"/>
</dbReference>
<dbReference type="EC" id="2.7.13.3" evidence="2"/>
<dbReference type="SUPFAM" id="SSF55874">
    <property type="entry name" value="ATPase domain of HSP90 chaperone/DNA topoisomerase II/histidine kinase"/>
    <property type="match status" value="1"/>
</dbReference>
<dbReference type="CDD" id="cd16917">
    <property type="entry name" value="HATPase_UhpB-NarQ-NarX-like"/>
    <property type="match status" value="1"/>
</dbReference>
<proteinExistence type="predicted"/>
<dbReference type="InterPro" id="IPR005467">
    <property type="entry name" value="His_kinase_dom"/>
</dbReference>
<protein>
    <recommendedName>
        <fullName evidence="2">histidine kinase</fullName>
        <ecNumber evidence="2">2.7.13.3</ecNumber>
    </recommendedName>
</protein>
<reference evidence="10 11" key="1">
    <citation type="submission" date="2020-08" db="EMBL/GenBank/DDBJ databases">
        <title>Genomic Encyclopedia of Type Strains, Phase IV (KMG-IV): sequencing the most valuable type-strain genomes for metagenomic binning, comparative biology and taxonomic classification.</title>
        <authorList>
            <person name="Goeker M."/>
        </authorList>
    </citation>
    <scope>NUCLEOTIDE SEQUENCE [LARGE SCALE GENOMIC DNA]</scope>
    <source>
        <strain evidence="10 11">DSM 17976</strain>
    </source>
</reference>
<comment type="catalytic activity">
    <reaction evidence="1">
        <text>ATP + protein L-histidine = ADP + protein N-phospho-L-histidine.</text>
        <dbReference type="EC" id="2.7.13.3"/>
    </reaction>
</comment>
<dbReference type="PROSITE" id="PS50109">
    <property type="entry name" value="HIS_KIN"/>
    <property type="match status" value="1"/>
</dbReference>
<dbReference type="Proteomes" id="UP000541352">
    <property type="component" value="Unassembled WGS sequence"/>
</dbReference>
<evidence type="ECO:0000256" key="2">
    <source>
        <dbReference type="ARBA" id="ARBA00012438"/>
    </source>
</evidence>
<dbReference type="Gene3D" id="1.20.5.1930">
    <property type="match status" value="1"/>
</dbReference>
<comment type="caution">
    <text evidence="10">The sequence shown here is derived from an EMBL/GenBank/DDBJ whole genome shotgun (WGS) entry which is preliminary data.</text>
</comment>
<keyword evidence="4" id="KW-0808">Transferase</keyword>
<dbReference type="Gene3D" id="3.30.565.10">
    <property type="entry name" value="Histidine kinase-like ATPase, C-terminal domain"/>
    <property type="match status" value="1"/>
</dbReference>
<dbReference type="Pfam" id="PF07730">
    <property type="entry name" value="HisKA_3"/>
    <property type="match status" value="1"/>
</dbReference>
<evidence type="ECO:0000256" key="5">
    <source>
        <dbReference type="ARBA" id="ARBA00022741"/>
    </source>
</evidence>
<evidence type="ECO:0000256" key="4">
    <source>
        <dbReference type="ARBA" id="ARBA00022679"/>
    </source>
</evidence>
<dbReference type="GO" id="GO:0016020">
    <property type="term" value="C:membrane"/>
    <property type="evidence" value="ECO:0007669"/>
    <property type="project" value="InterPro"/>
</dbReference>